<dbReference type="Pfam" id="PF12833">
    <property type="entry name" value="HTH_18"/>
    <property type="match status" value="1"/>
</dbReference>
<gene>
    <name evidence="5" type="ORF">SAMN05421788_102431</name>
</gene>
<dbReference type="InterPro" id="IPR018060">
    <property type="entry name" value="HTH_AraC"/>
</dbReference>
<sequence length="289" mass="32804">MNISAGNSLKAFYYMNPKTGIPFLSITHIDALTPLPVPVNRKSYRILIINSGSCNCQIDKMETTIDNTSMAVVKPNIYLSVSPGTEASGYIISFCNQFLHLLTSMAPKLQRLPIHLKQAQNIRLTTEEQTHLTTLTEKLAHELHHEHDKADTPIIHALFQVFAFEISRLLAKQAPLKNARCSQLLMRFYSLLDEHFASFKQPFQYASMMYITPNQLNNIIKTTLGCTASTIIQERIVTEAKMLIAHNNLSMKEVAFKLGFEDMSHFSRFFKKVAGTSFSSFRKEIQLQN</sequence>
<organism evidence="5 6">
    <name type="scientific">Filimonas lacunae</name>
    <dbReference type="NCBI Taxonomy" id="477680"/>
    <lineage>
        <taxon>Bacteria</taxon>
        <taxon>Pseudomonadati</taxon>
        <taxon>Bacteroidota</taxon>
        <taxon>Chitinophagia</taxon>
        <taxon>Chitinophagales</taxon>
        <taxon>Chitinophagaceae</taxon>
        <taxon>Filimonas</taxon>
    </lineage>
</organism>
<dbReference type="PANTHER" id="PTHR43280">
    <property type="entry name" value="ARAC-FAMILY TRANSCRIPTIONAL REGULATOR"/>
    <property type="match status" value="1"/>
</dbReference>
<dbReference type="Gene3D" id="1.10.10.60">
    <property type="entry name" value="Homeodomain-like"/>
    <property type="match status" value="1"/>
</dbReference>
<reference evidence="6" key="1">
    <citation type="submission" date="2017-01" db="EMBL/GenBank/DDBJ databases">
        <authorList>
            <person name="Varghese N."/>
            <person name="Submissions S."/>
        </authorList>
    </citation>
    <scope>NUCLEOTIDE SEQUENCE [LARGE SCALE GENOMIC DNA]</scope>
    <source>
        <strain evidence="6">DSM 21054</strain>
    </source>
</reference>
<dbReference type="KEGG" id="fln:FLA_2957"/>
<dbReference type="EMBL" id="FTOR01000002">
    <property type="protein sequence ID" value="SIS97547.1"/>
    <property type="molecule type" value="Genomic_DNA"/>
</dbReference>
<dbReference type="InterPro" id="IPR009057">
    <property type="entry name" value="Homeodomain-like_sf"/>
</dbReference>
<dbReference type="GO" id="GO:0043565">
    <property type="term" value="F:sequence-specific DNA binding"/>
    <property type="evidence" value="ECO:0007669"/>
    <property type="project" value="InterPro"/>
</dbReference>
<proteinExistence type="predicted"/>
<keyword evidence="6" id="KW-1185">Reference proteome</keyword>
<feature type="domain" description="HTH araC/xylS-type" evidence="4">
    <location>
        <begin position="186"/>
        <end position="284"/>
    </location>
</feature>
<evidence type="ECO:0000256" key="2">
    <source>
        <dbReference type="ARBA" id="ARBA00023125"/>
    </source>
</evidence>
<dbReference type="PANTHER" id="PTHR43280:SF32">
    <property type="entry name" value="TRANSCRIPTIONAL REGULATORY PROTEIN"/>
    <property type="match status" value="1"/>
</dbReference>
<dbReference type="Proteomes" id="UP000186917">
    <property type="component" value="Unassembled WGS sequence"/>
</dbReference>
<keyword evidence="1" id="KW-0805">Transcription regulation</keyword>
<dbReference type="OrthoDB" id="2585681at2"/>
<dbReference type="SUPFAM" id="SSF46689">
    <property type="entry name" value="Homeodomain-like"/>
    <property type="match status" value="1"/>
</dbReference>
<dbReference type="PROSITE" id="PS01124">
    <property type="entry name" value="HTH_ARAC_FAMILY_2"/>
    <property type="match status" value="1"/>
</dbReference>
<keyword evidence="3" id="KW-0804">Transcription</keyword>
<evidence type="ECO:0000256" key="1">
    <source>
        <dbReference type="ARBA" id="ARBA00023015"/>
    </source>
</evidence>
<evidence type="ECO:0000313" key="6">
    <source>
        <dbReference type="Proteomes" id="UP000186917"/>
    </source>
</evidence>
<dbReference type="AlphaFoldDB" id="A0A173MHI4"/>
<evidence type="ECO:0000259" key="4">
    <source>
        <dbReference type="PROSITE" id="PS01124"/>
    </source>
</evidence>
<evidence type="ECO:0000313" key="5">
    <source>
        <dbReference type="EMBL" id="SIS97547.1"/>
    </source>
</evidence>
<dbReference type="GO" id="GO:0003700">
    <property type="term" value="F:DNA-binding transcription factor activity"/>
    <property type="evidence" value="ECO:0007669"/>
    <property type="project" value="InterPro"/>
</dbReference>
<accession>A0A173MHI4</accession>
<name>A0A173MHI4_9BACT</name>
<dbReference type="STRING" id="477680.SAMN05421788_102431"/>
<protein>
    <submittedName>
        <fullName evidence="5">AraC-type DNA-binding protein</fullName>
    </submittedName>
</protein>
<keyword evidence="2 5" id="KW-0238">DNA-binding</keyword>
<dbReference type="SMART" id="SM00342">
    <property type="entry name" value="HTH_ARAC"/>
    <property type="match status" value="1"/>
</dbReference>
<evidence type="ECO:0000256" key="3">
    <source>
        <dbReference type="ARBA" id="ARBA00023163"/>
    </source>
</evidence>